<name>A0A8X6MJ81_NEPPI</name>
<protein>
    <submittedName>
        <fullName evidence="1">Uncharacterized protein</fullName>
    </submittedName>
</protein>
<evidence type="ECO:0000313" key="2">
    <source>
        <dbReference type="Proteomes" id="UP000887013"/>
    </source>
</evidence>
<reference evidence="1" key="1">
    <citation type="submission" date="2020-08" db="EMBL/GenBank/DDBJ databases">
        <title>Multicomponent nature underlies the extraordinary mechanical properties of spider dragline silk.</title>
        <authorList>
            <person name="Kono N."/>
            <person name="Nakamura H."/>
            <person name="Mori M."/>
            <person name="Yoshida Y."/>
            <person name="Ohtoshi R."/>
            <person name="Malay A.D."/>
            <person name="Moran D.A.P."/>
            <person name="Tomita M."/>
            <person name="Numata K."/>
            <person name="Arakawa K."/>
        </authorList>
    </citation>
    <scope>NUCLEOTIDE SEQUENCE</scope>
</reference>
<evidence type="ECO:0000313" key="1">
    <source>
        <dbReference type="EMBL" id="GFS63201.1"/>
    </source>
</evidence>
<comment type="caution">
    <text evidence="1">The sequence shown here is derived from an EMBL/GenBank/DDBJ whole genome shotgun (WGS) entry which is preliminary data.</text>
</comment>
<dbReference type="Proteomes" id="UP000887013">
    <property type="component" value="Unassembled WGS sequence"/>
</dbReference>
<proteinExistence type="predicted"/>
<sequence length="50" mass="5532">MGMKTRVLNMGDLVRISKAKSSFNEDTYQGGVMKCLGVGKYILPIQPHMS</sequence>
<keyword evidence="2" id="KW-1185">Reference proteome</keyword>
<gene>
    <name evidence="1" type="ORF">NPIL_336611</name>
</gene>
<organism evidence="1 2">
    <name type="scientific">Nephila pilipes</name>
    <name type="common">Giant wood spider</name>
    <name type="synonym">Nephila maculata</name>
    <dbReference type="NCBI Taxonomy" id="299642"/>
    <lineage>
        <taxon>Eukaryota</taxon>
        <taxon>Metazoa</taxon>
        <taxon>Ecdysozoa</taxon>
        <taxon>Arthropoda</taxon>
        <taxon>Chelicerata</taxon>
        <taxon>Arachnida</taxon>
        <taxon>Araneae</taxon>
        <taxon>Araneomorphae</taxon>
        <taxon>Entelegynae</taxon>
        <taxon>Araneoidea</taxon>
        <taxon>Nephilidae</taxon>
        <taxon>Nephila</taxon>
    </lineage>
</organism>
<dbReference type="EMBL" id="BMAW01047893">
    <property type="protein sequence ID" value="GFS63201.1"/>
    <property type="molecule type" value="Genomic_DNA"/>
</dbReference>
<accession>A0A8X6MJ81</accession>
<dbReference type="AlphaFoldDB" id="A0A8X6MJ81"/>
<feature type="non-terminal residue" evidence="1">
    <location>
        <position position="50"/>
    </location>
</feature>